<comment type="caution">
    <text evidence="1">The sequence shown here is derived from an EMBL/GenBank/DDBJ whole genome shotgun (WGS) entry which is preliminary data.</text>
</comment>
<dbReference type="InterPro" id="IPR006450">
    <property type="entry name" value="Phage_HK97_gp6-like"/>
</dbReference>
<gene>
    <name evidence="1" type="ORF">ACM15_11275</name>
</gene>
<sequence length="98" mass="11074">MYVTLEEAKRHLQIDSEYDGDDLYINSLIDAAEAAVANHLKYDSLDGAFPILPFPVKHAILLMVGNLYANREPVAFAQSYRVPLSYEYLLTPYVNYGS</sequence>
<dbReference type="EMBL" id="LFJV01000033">
    <property type="protein sequence ID" value="KMM33592.1"/>
    <property type="molecule type" value="Genomic_DNA"/>
</dbReference>
<accession>A0A0J6FGH0</accession>
<evidence type="ECO:0000313" key="2">
    <source>
        <dbReference type="Proteomes" id="UP000036166"/>
    </source>
</evidence>
<dbReference type="CDD" id="cd08054">
    <property type="entry name" value="gp6"/>
    <property type="match status" value="1"/>
</dbReference>
<dbReference type="Gene3D" id="1.10.3230.30">
    <property type="entry name" value="Phage gp6-like head-tail connector protein"/>
    <property type="match status" value="1"/>
</dbReference>
<proteinExistence type="predicted"/>
<dbReference type="InterPro" id="IPR021146">
    <property type="entry name" value="Phage_gp6-like_head-tail"/>
</dbReference>
<dbReference type="RefSeq" id="WP_048315521.1">
    <property type="nucleotide sequence ID" value="NZ_LFJV01000033.1"/>
</dbReference>
<name>A0A0J6FGH0_9BACT</name>
<organism evidence="1 2">
    <name type="scientific">Parabacteroides goldsteinii</name>
    <dbReference type="NCBI Taxonomy" id="328812"/>
    <lineage>
        <taxon>Bacteria</taxon>
        <taxon>Pseudomonadati</taxon>
        <taxon>Bacteroidota</taxon>
        <taxon>Bacteroidia</taxon>
        <taxon>Bacteroidales</taxon>
        <taxon>Tannerellaceae</taxon>
        <taxon>Parabacteroides</taxon>
    </lineage>
</organism>
<evidence type="ECO:0008006" key="3">
    <source>
        <dbReference type="Google" id="ProtNLM"/>
    </source>
</evidence>
<protein>
    <recommendedName>
        <fullName evidence="3">Phage gp6-like head-tail connector protein</fullName>
    </recommendedName>
</protein>
<dbReference type="Pfam" id="PF05135">
    <property type="entry name" value="Phage_connect_1"/>
    <property type="match status" value="1"/>
</dbReference>
<evidence type="ECO:0000313" key="1">
    <source>
        <dbReference type="EMBL" id="KMM33592.1"/>
    </source>
</evidence>
<dbReference type="PATRIC" id="fig|328812.4.peg.2962"/>
<dbReference type="Proteomes" id="UP000036166">
    <property type="component" value="Unassembled WGS sequence"/>
</dbReference>
<dbReference type="AlphaFoldDB" id="A0A0J6FGH0"/>
<dbReference type="NCBIfam" id="TIGR01560">
    <property type="entry name" value="put_DNA_pack"/>
    <property type="match status" value="1"/>
</dbReference>
<reference evidence="1 2" key="1">
    <citation type="submission" date="2015-06" db="EMBL/GenBank/DDBJ databases">
        <title>Draft Genome Sequence of Parabacteroides goldsteinii with Putative Novel Metallo-Beta-Lactamases Isolated from a Blood Culture from a Human Patient.</title>
        <authorList>
            <person name="Krogh T.J."/>
            <person name="Agergaard C.N."/>
            <person name="Moller-Jensen J."/>
            <person name="Justesen U.S."/>
        </authorList>
    </citation>
    <scope>NUCLEOTIDE SEQUENCE [LARGE SCALE GENOMIC DNA]</scope>
    <source>
        <strain evidence="1 2">910340</strain>
    </source>
</reference>